<feature type="transmembrane region" description="Helical" evidence="8">
    <location>
        <begin position="334"/>
        <end position="352"/>
    </location>
</feature>
<reference evidence="12" key="2">
    <citation type="submission" date="2025-05" db="UniProtKB">
        <authorList>
            <consortium name="EnsemblMetazoa"/>
        </authorList>
    </citation>
    <scope>IDENTIFICATION</scope>
    <source>
        <strain evidence="12">Foshan</strain>
    </source>
</reference>
<keyword evidence="4 8" id="KW-0812">Transmembrane</keyword>
<accession>A0ABM1Z198</accession>
<feature type="transmembrane region" description="Helical" evidence="8">
    <location>
        <begin position="709"/>
        <end position="729"/>
    </location>
</feature>
<evidence type="ECO:0000259" key="10">
    <source>
        <dbReference type="Pfam" id="PF04547"/>
    </source>
</evidence>
<dbReference type="GeneID" id="109401936"/>
<dbReference type="InterPro" id="IPR049452">
    <property type="entry name" value="Anoctamin_TM"/>
</dbReference>
<feature type="transmembrane region" description="Helical" evidence="8">
    <location>
        <begin position="438"/>
        <end position="461"/>
    </location>
</feature>
<evidence type="ECO:0000313" key="13">
    <source>
        <dbReference type="Proteomes" id="UP000069940"/>
    </source>
</evidence>
<reference evidence="13" key="1">
    <citation type="journal article" date="2015" name="Proc. Natl. Acad. Sci. U.S.A.">
        <title>Genome sequence of the Asian Tiger mosquito, Aedes albopictus, reveals insights into its biology, genetics, and evolution.</title>
        <authorList>
            <person name="Chen X.G."/>
            <person name="Jiang X."/>
            <person name="Gu J."/>
            <person name="Xu M."/>
            <person name="Wu Y."/>
            <person name="Deng Y."/>
            <person name="Zhang C."/>
            <person name="Bonizzoni M."/>
            <person name="Dermauw W."/>
            <person name="Vontas J."/>
            <person name="Armbruster P."/>
            <person name="Huang X."/>
            <person name="Yang Y."/>
            <person name="Zhang H."/>
            <person name="He W."/>
            <person name="Peng H."/>
            <person name="Liu Y."/>
            <person name="Wu K."/>
            <person name="Chen J."/>
            <person name="Lirakis M."/>
            <person name="Topalis P."/>
            <person name="Van Leeuwen T."/>
            <person name="Hall A.B."/>
            <person name="Jiang X."/>
            <person name="Thorpe C."/>
            <person name="Mueller R.L."/>
            <person name="Sun C."/>
            <person name="Waterhouse R.M."/>
            <person name="Yan G."/>
            <person name="Tu Z.J."/>
            <person name="Fang X."/>
            <person name="James A.A."/>
        </authorList>
    </citation>
    <scope>NUCLEOTIDE SEQUENCE [LARGE SCALE GENOMIC DNA]</scope>
    <source>
        <strain evidence="13">Foshan</strain>
    </source>
</reference>
<evidence type="ECO:0000256" key="2">
    <source>
        <dbReference type="ARBA" id="ARBA00009671"/>
    </source>
</evidence>
<evidence type="ECO:0000259" key="11">
    <source>
        <dbReference type="Pfam" id="PF16178"/>
    </source>
</evidence>
<feature type="compositionally biased region" description="Polar residues" evidence="9">
    <location>
        <begin position="868"/>
        <end position="880"/>
    </location>
</feature>
<proteinExistence type="inferred from homology"/>
<feature type="region of interest" description="Disordered" evidence="9">
    <location>
        <begin position="386"/>
        <end position="406"/>
    </location>
</feature>
<dbReference type="Pfam" id="PF04547">
    <property type="entry name" value="Anoctamin"/>
    <property type="match status" value="1"/>
</dbReference>
<feature type="transmembrane region" description="Helical" evidence="8">
    <location>
        <begin position="482"/>
        <end position="504"/>
    </location>
</feature>
<dbReference type="PANTHER" id="PTHR12308:SF83">
    <property type="entry name" value="ANOCTAMIN"/>
    <property type="match status" value="1"/>
</dbReference>
<keyword evidence="3" id="KW-1003">Cell membrane</keyword>
<evidence type="ECO:0000256" key="8">
    <source>
        <dbReference type="RuleBase" id="RU280814"/>
    </source>
</evidence>
<dbReference type="Proteomes" id="UP000069940">
    <property type="component" value="Unassembled WGS sequence"/>
</dbReference>
<sequence>MSETGNRLDQTCNGTLPHFQDGENIVDFVLAYEDKPEMAERRKTFERNLEKAEGLKVESERSEGIHFTKIHVPPDILARYCEIMRIKIPIAEQKISTCIKKPIKGKSHNGLTASLRKVLPQRIIDFLGLNPQCKTAILYEYSREKGYLFEKDPLKSIPASVRTSVAHYILNRTKSGENEGSLEDIGLTKLLKDGVYQDAYPLHLDHPEEAQQDGKLNQPEKHWDRQRLLKDWASMVHWIKLQPLNEIKDYFGENVAMYFAWQGFYTNMLIWASGAGLLCLLYGLVTFRSDRVSQDICKDNSTIMCPQCDKLCDFWRLGDTCTSSRLAHLFDNNFTIFFAFFMSVWASVYLKMWKRYSSYIQYQWGVRDYDAQVEPPRPQYLARLRSQNRKNPDDPEGGPADAAATATQQDNKKIVLNTLTGKEEPAPRFWTHKLPSLVYSYSVILLFIGLAVAAVFGFVIYRMSMLTARHIYGDPQVASNRRLLFSLLAAVIDLALSIALDYAYNAVAVRMTNIEYHRTENEYNESLNLKIYLFQFVNYYSSIFYIAFLKGKFPGYPAKYNRILGFRQEECDPGGCLMELCIQLATIMIGKQTISLIREFTIPYLLSKYREQTTKTSSSNEKETCRNLWTNYSLNKWTDRCVFDDYVKMVIQYGFITIFVVAFPLAPVFALVNNVFETRLDAKKYLQFYKRSIPKRVRDIGMWYDIMDVIARIAVVSSAFIIAFSSHFIPRMVYMSVVGKNHSDEGFLNHSLARFAVKDFQQGVAPLVTKFSDLTECRYQEYRNPPGADRPYKRPLIYWHIFAFRFAFIVIYQNVVSIVQGLVSWVIPDTPTHLREQIKREQYAINQFIISEEKKKVKEKGDHAMQHQHMNGLTTQNQVE</sequence>
<evidence type="ECO:0000256" key="1">
    <source>
        <dbReference type="ARBA" id="ARBA00004651"/>
    </source>
</evidence>
<dbReference type="InterPro" id="IPR032394">
    <property type="entry name" value="Anoct_dimer"/>
</dbReference>
<feature type="transmembrane region" description="Helical" evidence="8">
    <location>
        <begin position="531"/>
        <end position="549"/>
    </location>
</feature>
<keyword evidence="6 8" id="KW-0472">Membrane</keyword>
<evidence type="ECO:0000256" key="7">
    <source>
        <dbReference type="ARBA" id="ARBA00023180"/>
    </source>
</evidence>
<evidence type="ECO:0000313" key="12">
    <source>
        <dbReference type="EnsemblMetazoa" id="AALFPA23_014042.P20386"/>
    </source>
</evidence>
<feature type="domain" description="Anoctamin dimerisation" evidence="11">
    <location>
        <begin position="19"/>
        <end position="244"/>
    </location>
</feature>
<evidence type="ECO:0000256" key="4">
    <source>
        <dbReference type="ARBA" id="ARBA00022692"/>
    </source>
</evidence>
<feature type="region of interest" description="Disordered" evidence="9">
    <location>
        <begin position="860"/>
        <end position="880"/>
    </location>
</feature>
<dbReference type="Pfam" id="PF16178">
    <property type="entry name" value="Anoct_dimer"/>
    <property type="match status" value="1"/>
</dbReference>
<dbReference type="RefSeq" id="XP_062700675.1">
    <property type="nucleotide sequence ID" value="XM_062844691.1"/>
</dbReference>
<evidence type="ECO:0000256" key="6">
    <source>
        <dbReference type="ARBA" id="ARBA00023136"/>
    </source>
</evidence>
<evidence type="ECO:0000256" key="5">
    <source>
        <dbReference type="ARBA" id="ARBA00022989"/>
    </source>
</evidence>
<name>A0ABM1Z198_AEDAL</name>
<dbReference type="InterPro" id="IPR007632">
    <property type="entry name" value="Anoctamin"/>
</dbReference>
<evidence type="ECO:0000256" key="3">
    <source>
        <dbReference type="ARBA" id="ARBA00022475"/>
    </source>
</evidence>
<feature type="domain" description="Anoctamin transmembrane" evidence="10">
    <location>
        <begin position="247"/>
        <end position="841"/>
    </location>
</feature>
<feature type="transmembrane region" description="Helical" evidence="8">
    <location>
        <begin position="650"/>
        <end position="672"/>
    </location>
</feature>
<organism evidence="12 13">
    <name type="scientific">Aedes albopictus</name>
    <name type="common">Asian tiger mosquito</name>
    <name type="synonym">Stegomyia albopicta</name>
    <dbReference type="NCBI Taxonomy" id="7160"/>
    <lineage>
        <taxon>Eukaryota</taxon>
        <taxon>Metazoa</taxon>
        <taxon>Ecdysozoa</taxon>
        <taxon>Arthropoda</taxon>
        <taxon>Hexapoda</taxon>
        <taxon>Insecta</taxon>
        <taxon>Pterygota</taxon>
        <taxon>Neoptera</taxon>
        <taxon>Endopterygota</taxon>
        <taxon>Diptera</taxon>
        <taxon>Nematocera</taxon>
        <taxon>Culicoidea</taxon>
        <taxon>Culicidae</taxon>
        <taxon>Culicinae</taxon>
        <taxon>Aedini</taxon>
        <taxon>Aedes</taxon>
        <taxon>Stegomyia</taxon>
    </lineage>
</organism>
<dbReference type="PANTHER" id="PTHR12308">
    <property type="entry name" value="ANOCTAMIN"/>
    <property type="match status" value="1"/>
</dbReference>
<feature type="transmembrane region" description="Helical" evidence="8">
    <location>
        <begin position="264"/>
        <end position="285"/>
    </location>
</feature>
<dbReference type="EnsemblMetazoa" id="AALFPA23_014042.R20386">
    <property type="protein sequence ID" value="AALFPA23_014042.P20386"/>
    <property type="gene ID" value="AALFPA23_014042"/>
</dbReference>
<comment type="similarity">
    <text evidence="2 8">Belongs to the anoctamin family.</text>
</comment>
<evidence type="ECO:0000256" key="9">
    <source>
        <dbReference type="SAM" id="MobiDB-lite"/>
    </source>
</evidence>
<keyword evidence="7" id="KW-0325">Glycoprotein</keyword>
<keyword evidence="5 8" id="KW-1133">Transmembrane helix</keyword>
<feature type="transmembrane region" description="Helical" evidence="8">
    <location>
        <begin position="802"/>
        <end position="827"/>
    </location>
</feature>
<protein>
    <recommendedName>
        <fullName evidence="8">Anoctamin</fullName>
    </recommendedName>
</protein>
<comment type="subcellular location">
    <subcellularLocation>
        <location evidence="1">Cell membrane</location>
        <topology evidence="1">Multi-pass membrane protein</topology>
    </subcellularLocation>
    <subcellularLocation>
        <location evidence="8">Membrane</location>
        <topology evidence="8">Multi-pass membrane protein</topology>
    </subcellularLocation>
</comment>
<keyword evidence="13" id="KW-1185">Reference proteome</keyword>